<organism evidence="2 3">
    <name type="scientific">Tritrichomonas musculus</name>
    <dbReference type="NCBI Taxonomy" id="1915356"/>
    <lineage>
        <taxon>Eukaryota</taxon>
        <taxon>Metamonada</taxon>
        <taxon>Parabasalia</taxon>
        <taxon>Tritrichomonadida</taxon>
        <taxon>Tritrichomonadidae</taxon>
        <taxon>Tritrichomonas</taxon>
    </lineage>
</organism>
<evidence type="ECO:0000313" key="3">
    <source>
        <dbReference type="Proteomes" id="UP001470230"/>
    </source>
</evidence>
<accession>A0ABR2JWT4</accession>
<name>A0ABR2JWT4_9EUKA</name>
<reference evidence="2 3" key="1">
    <citation type="submission" date="2024-04" db="EMBL/GenBank/DDBJ databases">
        <title>Tritrichomonas musculus Genome.</title>
        <authorList>
            <person name="Alves-Ferreira E."/>
            <person name="Grigg M."/>
            <person name="Lorenzi H."/>
            <person name="Galac M."/>
        </authorList>
    </citation>
    <scope>NUCLEOTIDE SEQUENCE [LARGE SCALE GENOMIC DNA]</scope>
    <source>
        <strain evidence="2 3">EAF2021</strain>
    </source>
</reference>
<evidence type="ECO:0000313" key="2">
    <source>
        <dbReference type="EMBL" id="KAK8883239.1"/>
    </source>
</evidence>
<sequence length="97" mass="11199">MDFSPCAEALQKIIVANQPSIPVHNPNAIPAVPLTNRLEDILARTKDNDLSHKAKCRKNKKAEKSKGYFEQQEFKMKRQKNNVDKKKDKKNKKKPEK</sequence>
<feature type="region of interest" description="Disordered" evidence="1">
    <location>
        <begin position="50"/>
        <end position="97"/>
    </location>
</feature>
<dbReference type="Proteomes" id="UP001470230">
    <property type="component" value="Unassembled WGS sequence"/>
</dbReference>
<keyword evidence="3" id="KW-1185">Reference proteome</keyword>
<gene>
    <name evidence="2" type="ORF">M9Y10_045890</name>
</gene>
<feature type="compositionally biased region" description="Basic residues" evidence="1">
    <location>
        <begin position="87"/>
        <end position="97"/>
    </location>
</feature>
<evidence type="ECO:0000256" key="1">
    <source>
        <dbReference type="SAM" id="MobiDB-lite"/>
    </source>
</evidence>
<comment type="caution">
    <text evidence="2">The sequence shown here is derived from an EMBL/GenBank/DDBJ whole genome shotgun (WGS) entry which is preliminary data.</text>
</comment>
<feature type="compositionally biased region" description="Basic and acidic residues" evidence="1">
    <location>
        <begin position="62"/>
        <end position="86"/>
    </location>
</feature>
<proteinExistence type="predicted"/>
<dbReference type="EMBL" id="JAPFFF010000009">
    <property type="protein sequence ID" value="KAK8883239.1"/>
    <property type="molecule type" value="Genomic_DNA"/>
</dbReference>
<protein>
    <submittedName>
        <fullName evidence="2">Uncharacterized protein</fullName>
    </submittedName>
</protein>